<dbReference type="InterPro" id="IPR008949">
    <property type="entry name" value="Isoprenoid_synthase_dom_sf"/>
</dbReference>
<dbReference type="SUPFAM" id="SSF48576">
    <property type="entry name" value="Terpenoid synthases"/>
    <property type="match status" value="1"/>
</dbReference>
<reference evidence="1" key="1">
    <citation type="submission" date="2022-08" db="EMBL/GenBank/DDBJ databases">
        <title>A Global Phylogenomic Analysis of the Shiitake Genus Lentinula.</title>
        <authorList>
            <consortium name="DOE Joint Genome Institute"/>
            <person name="Sierra-Patev S."/>
            <person name="Min B."/>
            <person name="Naranjo-Ortiz M."/>
            <person name="Looney B."/>
            <person name="Konkel Z."/>
            <person name="Slot J.C."/>
            <person name="Sakamoto Y."/>
            <person name="Steenwyk J.L."/>
            <person name="Rokas A."/>
            <person name="Carro J."/>
            <person name="Camarero S."/>
            <person name="Ferreira P."/>
            <person name="Molpeceres G."/>
            <person name="Ruiz-Duenas F.J."/>
            <person name="Serrano A."/>
            <person name="Henrissat B."/>
            <person name="Drula E."/>
            <person name="Hughes K.W."/>
            <person name="Mata J.L."/>
            <person name="Ishikawa N.K."/>
            <person name="Vargas-Isla R."/>
            <person name="Ushijima S."/>
            <person name="Smith C.A."/>
            <person name="Ahrendt S."/>
            <person name="Andreopoulos W."/>
            <person name="He G."/>
            <person name="Labutti K."/>
            <person name="Lipzen A."/>
            <person name="Ng V."/>
            <person name="Riley R."/>
            <person name="Sandor L."/>
            <person name="Barry K."/>
            <person name="Martinez A.T."/>
            <person name="Xiao Y."/>
            <person name="Gibbons J.G."/>
            <person name="Terashima K."/>
            <person name="Grigoriev I.V."/>
            <person name="Hibbett D.S."/>
        </authorList>
    </citation>
    <scope>NUCLEOTIDE SEQUENCE</scope>
    <source>
        <strain evidence="1">RHP3577 ss4</strain>
    </source>
</reference>
<dbReference type="Gene3D" id="1.10.600.10">
    <property type="entry name" value="Farnesyl Diphosphate Synthase"/>
    <property type="match status" value="1"/>
</dbReference>
<name>A0ABQ8VXV7_9AGAR</name>
<proteinExistence type="predicted"/>
<gene>
    <name evidence="1" type="ORF">C8R41DRAFT_808354</name>
</gene>
<organism evidence="1 2">
    <name type="scientific">Lentinula lateritia</name>
    <dbReference type="NCBI Taxonomy" id="40482"/>
    <lineage>
        <taxon>Eukaryota</taxon>
        <taxon>Fungi</taxon>
        <taxon>Dikarya</taxon>
        <taxon>Basidiomycota</taxon>
        <taxon>Agaricomycotina</taxon>
        <taxon>Agaricomycetes</taxon>
        <taxon>Agaricomycetidae</taxon>
        <taxon>Agaricales</taxon>
        <taxon>Marasmiineae</taxon>
        <taxon>Omphalotaceae</taxon>
        <taxon>Lentinula</taxon>
    </lineage>
</organism>
<accession>A0ABQ8VXV7</accession>
<dbReference type="EMBL" id="JANVFT010000003">
    <property type="protein sequence ID" value="KAJ4501155.1"/>
    <property type="molecule type" value="Genomic_DNA"/>
</dbReference>
<dbReference type="Pfam" id="PF19086">
    <property type="entry name" value="Terpene_syn_C_2"/>
    <property type="match status" value="1"/>
</dbReference>
<protein>
    <recommendedName>
        <fullName evidence="3">Terpenoid synthase</fullName>
    </recommendedName>
</protein>
<evidence type="ECO:0000313" key="2">
    <source>
        <dbReference type="Proteomes" id="UP001150217"/>
    </source>
</evidence>
<sequence length="395" mass="44204">MPPPSAVGSYQLPDLLSHFEDYHELSINGHCRAASLASEKWVLDIAQENIGSPALSLSPLIERLPNMKLGLFGACSFPSCDLTQLILMMDFCTLIVLDTESLLRSNSPTASHWILGNDTSKSGYVEILQTHPVLQRLLTRLSRLQNSTTESWQQRFTSSIVAFRHSRQKAFDYRREGTALAHLEIEEYIGFRRDLSGIPCILDLLEAVEGLELDISPYNDDLRTLRRLVGDIIVLTWDVFSYNIDQSIDNKINIVSLLQSKREIALVHSIKEAGDLIFQRIDAFKFLEKSLLSSVGASPSDRASDTGATAVTSLWNNFTGLFSAAQKPNNPHPSVTEFQAHDIALYIRALKDCMVGFLHWAYETDIFFGTKGDTVKGFGWVFLLPPQNRHAETTA</sequence>
<evidence type="ECO:0000313" key="1">
    <source>
        <dbReference type="EMBL" id="KAJ4501155.1"/>
    </source>
</evidence>
<dbReference type="Proteomes" id="UP001150217">
    <property type="component" value="Unassembled WGS sequence"/>
</dbReference>
<comment type="caution">
    <text evidence="1">The sequence shown here is derived from an EMBL/GenBank/DDBJ whole genome shotgun (WGS) entry which is preliminary data.</text>
</comment>
<keyword evidence="2" id="KW-1185">Reference proteome</keyword>
<evidence type="ECO:0008006" key="3">
    <source>
        <dbReference type="Google" id="ProtNLM"/>
    </source>
</evidence>